<dbReference type="InterPro" id="IPR027417">
    <property type="entry name" value="P-loop_NTPase"/>
</dbReference>
<dbReference type="PROSITE" id="PS51192">
    <property type="entry name" value="HELICASE_ATP_BIND_1"/>
    <property type="match status" value="1"/>
</dbReference>
<accession>A0AAF5DLT5</accession>
<dbReference type="WBParaSite" id="TCONS_00014002.p1">
    <property type="protein sequence ID" value="TCONS_00014002.p1"/>
    <property type="gene ID" value="XLOC_009143"/>
</dbReference>
<evidence type="ECO:0000313" key="2">
    <source>
        <dbReference type="Proteomes" id="UP000035681"/>
    </source>
</evidence>
<feature type="domain" description="Helicase ATP-binding" evidence="1">
    <location>
        <begin position="45"/>
        <end position="156"/>
    </location>
</feature>
<dbReference type="SUPFAM" id="SSF52540">
    <property type="entry name" value="P-loop containing nucleoside triphosphate hydrolases"/>
    <property type="match status" value="1"/>
</dbReference>
<reference evidence="3" key="1">
    <citation type="submission" date="2024-02" db="UniProtKB">
        <authorList>
            <consortium name="WormBaseParasite"/>
        </authorList>
    </citation>
    <scope>IDENTIFICATION</scope>
</reference>
<evidence type="ECO:0000259" key="1">
    <source>
        <dbReference type="PROSITE" id="PS51192"/>
    </source>
</evidence>
<protein>
    <recommendedName>
        <fullName evidence="1">Helicase ATP-binding domain-containing protein</fullName>
    </recommendedName>
</protein>
<dbReference type="Gene3D" id="3.40.50.300">
    <property type="entry name" value="P-loop containing nucleotide triphosphate hydrolases"/>
    <property type="match status" value="1"/>
</dbReference>
<keyword evidence="2" id="KW-1185">Reference proteome</keyword>
<proteinExistence type="predicted"/>
<evidence type="ECO:0000313" key="3">
    <source>
        <dbReference type="WBParaSite" id="TCONS_00014002.p1"/>
    </source>
</evidence>
<dbReference type="InterPro" id="IPR014001">
    <property type="entry name" value="Helicase_ATP-bd"/>
</dbReference>
<organism evidence="2 3">
    <name type="scientific">Strongyloides stercoralis</name>
    <name type="common">Threadworm</name>
    <dbReference type="NCBI Taxonomy" id="6248"/>
    <lineage>
        <taxon>Eukaryota</taxon>
        <taxon>Metazoa</taxon>
        <taxon>Ecdysozoa</taxon>
        <taxon>Nematoda</taxon>
        <taxon>Chromadorea</taxon>
        <taxon>Rhabditida</taxon>
        <taxon>Tylenchina</taxon>
        <taxon>Panagrolaimomorpha</taxon>
        <taxon>Strongyloidoidea</taxon>
        <taxon>Strongyloididae</taxon>
        <taxon>Strongyloides</taxon>
    </lineage>
</organism>
<name>A0AAF5DLT5_STRER</name>
<dbReference type="Proteomes" id="UP000035681">
    <property type="component" value="Unplaced"/>
</dbReference>
<sequence>CSDLNNNNNNNLKNIPDSDQFSKEAIDNIQDLEILMKYAFNVPGFKKRGNLIKLAVTSPNLFANKINVILISPESFISNSTNGLISSLYETNNIKRIIIDEAHLIFQCGLTYRPDYLKLLKYLSKLSQLQVLFSSGTLTKEGIIKISNNINSNNYLMIRGCSFKSNILIYKIYKENLIDLKHVF</sequence>
<dbReference type="GO" id="GO:0003676">
    <property type="term" value="F:nucleic acid binding"/>
    <property type="evidence" value="ECO:0007669"/>
    <property type="project" value="InterPro"/>
</dbReference>
<dbReference type="AlphaFoldDB" id="A0AAF5DLT5"/>
<dbReference type="GO" id="GO:0005524">
    <property type="term" value="F:ATP binding"/>
    <property type="evidence" value="ECO:0007669"/>
    <property type="project" value="InterPro"/>
</dbReference>
<dbReference type="InterPro" id="IPR011545">
    <property type="entry name" value="DEAD/DEAH_box_helicase_dom"/>
</dbReference>
<dbReference type="Pfam" id="PF00270">
    <property type="entry name" value="DEAD"/>
    <property type="match status" value="1"/>
</dbReference>